<feature type="region of interest" description="Disordered" evidence="15">
    <location>
        <begin position="1"/>
        <end position="95"/>
    </location>
</feature>
<evidence type="ECO:0000256" key="2">
    <source>
        <dbReference type="ARBA" id="ARBA00004123"/>
    </source>
</evidence>
<dbReference type="Pfam" id="PF02732">
    <property type="entry name" value="ERCC4"/>
    <property type="match status" value="1"/>
</dbReference>
<dbReference type="Pfam" id="PF21292">
    <property type="entry name" value="EME1-MUS81_C"/>
    <property type="match status" value="1"/>
</dbReference>
<keyword evidence="7" id="KW-0227">DNA damage</keyword>
<comment type="similarity">
    <text evidence="3">Belongs to the EME1/MMS4 family.</text>
</comment>
<feature type="region of interest" description="Disordered" evidence="15">
    <location>
        <begin position="323"/>
        <end position="377"/>
    </location>
</feature>
<dbReference type="GeneID" id="40727490"/>
<organism evidence="17 18">
    <name type="scientific">Sporisorium graminicola</name>
    <dbReference type="NCBI Taxonomy" id="280036"/>
    <lineage>
        <taxon>Eukaryota</taxon>
        <taxon>Fungi</taxon>
        <taxon>Dikarya</taxon>
        <taxon>Basidiomycota</taxon>
        <taxon>Ustilaginomycotina</taxon>
        <taxon>Ustilaginomycetes</taxon>
        <taxon>Ustilaginales</taxon>
        <taxon>Ustilaginaceae</taxon>
        <taxon>Sporisorium</taxon>
    </lineage>
</organism>
<keyword evidence="18" id="KW-1185">Reference proteome</keyword>
<dbReference type="GO" id="GO:0031573">
    <property type="term" value="P:mitotic intra-S DNA damage checkpoint signaling"/>
    <property type="evidence" value="ECO:0007669"/>
    <property type="project" value="TreeGrafter"/>
</dbReference>
<dbReference type="GO" id="GO:0046872">
    <property type="term" value="F:metal ion binding"/>
    <property type="evidence" value="ECO:0007669"/>
    <property type="project" value="UniProtKB-KW"/>
</dbReference>
<dbReference type="OrthoDB" id="343092at2759"/>
<keyword evidence="6" id="KW-0255">Endonuclease</keyword>
<dbReference type="GO" id="GO:0006302">
    <property type="term" value="P:double-strand break repair"/>
    <property type="evidence" value="ECO:0007669"/>
    <property type="project" value="TreeGrafter"/>
</dbReference>
<dbReference type="GO" id="GO:0008821">
    <property type="term" value="F:crossover junction DNA endonuclease activity"/>
    <property type="evidence" value="ECO:0007669"/>
    <property type="project" value="TreeGrafter"/>
</dbReference>
<evidence type="ECO:0000256" key="3">
    <source>
        <dbReference type="ARBA" id="ARBA00005313"/>
    </source>
</evidence>
<dbReference type="Gene3D" id="3.40.50.10130">
    <property type="match status" value="1"/>
</dbReference>
<evidence type="ECO:0000256" key="4">
    <source>
        <dbReference type="ARBA" id="ARBA00022722"/>
    </source>
</evidence>
<keyword evidence="12" id="KW-0539">Nucleus</keyword>
<keyword evidence="9" id="KW-0460">Magnesium</keyword>
<dbReference type="GO" id="GO:0003677">
    <property type="term" value="F:DNA binding"/>
    <property type="evidence" value="ECO:0007669"/>
    <property type="project" value="InterPro"/>
</dbReference>
<dbReference type="PANTHER" id="PTHR21077">
    <property type="entry name" value="EME1 PROTEIN"/>
    <property type="match status" value="1"/>
</dbReference>
<dbReference type="AlphaFoldDB" id="A0A4U7KR25"/>
<evidence type="ECO:0000313" key="18">
    <source>
        <dbReference type="Proteomes" id="UP000306050"/>
    </source>
</evidence>
<dbReference type="SMART" id="SM00891">
    <property type="entry name" value="ERCC4"/>
    <property type="match status" value="1"/>
</dbReference>
<comment type="caution">
    <text evidence="17">The sequence shown here is derived from an EMBL/GenBank/DDBJ whole genome shotgun (WGS) entry which is preliminary data.</text>
</comment>
<protein>
    <recommendedName>
        <fullName evidence="16">ERCC4 domain-containing protein</fullName>
    </recommendedName>
</protein>
<dbReference type="RefSeq" id="XP_029738431.1">
    <property type="nucleotide sequence ID" value="XM_029885189.1"/>
</dbReference>
<evidence type="ECO:0000256" key="6">
    <source>
        <dbReference type="ARBA" id="ARBA00022759"/>
    </source>
</evidence>
<feature type="compositionally biased region" description="Low complexity" evidence="15">
    <location>
        <begin position="8"/>
        <end position="22"/>
    </location>
</feature>
<comment type="subcellular location">
    <subcellularLocation>
        <location evidence="2">Nucleus</location>
    </subcellularLocation>
</comment>
<keyword evidence="14" id="KW-0175">Coiled coil</keyword>
<feature type="compositionally biased region" description="Polar residues" evidence="15">
    <location>
        <begin position="86"/>
        <end position="95"/>
    </location>
</feature>
<evidence type="ECO:0000256" key="11">
    <source>
        <dbReference type="ARBA" id="ARBA00023204"/>
    </source>
</evidence>
<evidence type="ECO:0000256" key="1">
    <source>
        <dbReference type="ARBA" id="ARBA00001946"/>
    </source>
</evidence>
<feature type="compositionally biased region" description="Low complexity" evidence="15">
    <location>
        <begin position="405"/>
        <end position="433"/>
    </location>
</feature>
<evidence type="ECO:0000256" key="13">
    <source>
        <dbReference type="ARBA" id="ARBA00023254"/>
    </source>
</evidence>
<evidence type="ECO:0000256" key="9">
    <source>
        <dbReference type="ARBA" id="ARBA00022842"/>
    </source>
</evidence>
<feature type="region of interest" description="Disordered" evidence="15">
    <location>
        <begin position="389"/>
        <end position="433"/>
    </location>
</feature>
<dbReference type="EMBL" id="SRRM01000017">
    <property type="protein sequence ID" value="TKY86446.1"/>
    <property type="molecule type" value="Genomic_DNA"/>
</dbReference>
<feature type="compositionally biased region" description="Low complexity" evidence="15">
    <location>
        <begin position="673"/>
        <end position="688"/>
    </location>
</feature>
<dbReference type="PANTHER" id="PTHR21077:SF5">
    <property type="entry name" value="CROSSOVER JUNCTION ENDONUCLEASE MMS4"/>
    <property type="match status" value="1"/>
</dbReference>
<dbReference type="GO" id="GO:0031297">
    <property type="term" value="P:replication fork processing"/>
    <property type="evidence" value="ECO:0007669"/>
    <property type="project" value="TreeGrafter"/>
</dbReference>
<dbReference type="GO" id="GO:0048476">
    <property type="term" value="C:Holliday junction resolvase complex"/>
    <property type="evidence" value="ECO:0007669"/>
    <property type="project" value="InterPro"/>
</dbReference>
<evidence type="ECO:0000256" key="15">
    <source>
        <dbReference type="SAM" id="MobiDB-lite"/>
    </source>
</evidence>
<feature type="compositionally biased region" description="Basic and acidic residues" evidence="15">
    <location>
        <begin position="74"/>
        <end position="84"/>
    </location>
</feature>
<keyword evidence="11" id="KW-0234">DNA repair</keyword>
<feature type="coiled-coil region" evidence="14">
    <location>
        <begin position="435"/>
        <end position="462"/>
    </location>
</feature>
<feature type="compositionally biased region" description="Polar residues" evidence="15">
    <location>
        <begin position="167"/>
        <end position="184"/>
    </location>
</feature>
<accession>A0A4U7KR25</accession>
<dbReference type="KEGG" id="sgra:EX895_004595"/>
<keyword evidence="5" id="KW-0479">Metal-binding</keyword>
<evidence type="ECO:0000256" key="7">
    <source>
        <dbReference type="ARBA" id="ARBA00022763"/>
    </source>
</evidence>
<evidence type="ECO:0000256" key="8">
    <source>
        <dbReference type="ARBA" id="ARBA00022801"/>
    </source>
</evidence>
<sequence>MVGALWIDSGSDSDSDAAATATHRQIGRTSQHVCAVAGPSRLDASHLRKSPRRATRAPPSPSSSVIALSSSQDLDQHAAQDKGRASATSSMQPTPGQRMMQLLAEPSPDSSLPSFRDLLQQHRSRRNAATSTQGSVPGGKHGSPSAGAVASTTQLASASLRAGSMRRTASQPITSSSQEDPTSSLFRASVCRPAKRTVTNQPIPEVIEIGSDSIVDPASEAGVALAFQTSSPIRSQFSARNQLPSSQALLDSPPSRVAALQDSTGIAESSARKVGRQTLRADSVPIIILSSSPPPPPSLPRTSQGSLANAIQGIAQDDYDNHFPPSSFLFDDPPPSPPFSSVGSRLEAVETSPSLKRRAAELGSKPTTPKRAKPMQRTTSLLEALDNLYDPEDGAAPRGKHSKVSAGGESGNTAAAGNANTANVSPSKAQKAAAAKDLREAKAREREAAKAAKARVAAEKKRFLEANRLRTSKTDTMRELIIDLDRMLFSAGQPFAGHQDPIQARFEEEGASVHLCDGTVAPPLVRFRRKIKAEWNAERRHWVPLDREEVRREGMVIVYIEAKEIVQLVAEGGEDGLESWYGDLKRRLVAMNGGREGEGEQQVFLICQGLVKYYNRLRANENRAYTARIRQQLADNQQPAADSAATADQATSAACDSTAEMAAAAKTARRKGNTVTGNSSNGNSNGVNDAPTNSTPPSQAVVERSLLQLKLIHRCYVIHAASLVDGVEWVHQLTSDLSLKPYKSLRDTHLSFAVDTGRNTTSSSSAAIYSMMLQQIPRVTPAIANSITTIYPSLNALISAYQRCKDEGEQKAMLSGVQVQSNKDGTERRGNRMNLGLQLSKRVHAVVRGTNAELLINNPTKD</sequence>
<dbReference type="Gene3D" id="1.10.150.670">
    <property type="entry name" value="Crossover junction endonuclease EME1, DNA-binding domain"/>
    <property type="match status" value="1"/>
</dbReference>
<keyword evidence="8" id="KW-0378">Hydrolase</keyword>
<feature type="domain" description="ERCC4" evidence="16">
    <location>
        <begin position="479"/>
        <end position="802"/>
    </location>
</feature>
<dbReference type="Proteomes" id="UP000306050">
    <property type="component" value="Chromosome SGRAM_4"/>
</dbReference>
<evidence type="ECO:0000256" key="14">
    <source>
        <dbReference type="SAM" id="Coils"/>
    </source>
</evidence>
<dbReference type="InterPro" id="IPR006166">
    <property type="entry name" value="ERCC4_domain"/>
</dbReference>
<feature type="compositionally biased region" description="Low complexity" evidence="15">
    <location>
        <begin position="62"/>
        <end position="71"/>
    </location>
</feature>
<gene>
    <name evidence="17" type="ORF">EX895_004595</name>
</gene>
<evidence type="ECO:0000313" key="17">
    <source>
        <dbReference type="EMBL" id="TKY86446.1"/>
    </source>
</evidence>
<name>A0A4U7KR25_9BASI</name>
<evidence type="ECO:0000256" key="12">
    <source>
        <dbReference type="ARBA" id="ARBA00023242"/>
    </source>
</evidence>
<evidence type="ECO:0000259" key="16">
    <source>
        <dbReference type="SMART" id="SM00891"/>
    </source>
</evidence>
<keyword evidence="10" id="KW-0233">DNA recombination</keyword>
<keyword evidence="13" id="KW-0469">Meiosis</keyword>
<feature type="region of interest" description="Disordered" evidence="15">
    <location>
        <begin position="665"/>
        <end position="699"/>
    </location>
</feature>
<keyword evidence="4" id="KW-0540">Nuclease</keyword>
<feature type="region of interest" description="Disordered" evidence="15">
    <location>
        <begin position="122"/>
        <end position="184"/>
    </location>
</feature>
<comment type="cofactor">
    <cofactor evidence="1">
        <name>Mg(2+)</name>
        <dbReference type="ChEBI" id="CHEBI:18420"/>
    </cofactor>
</comment>
<proteinExistence type="inferred from homology"/>
<dbReference type="GO" id="GO:0005634">
    <property type="term" value="C:nucleus"/>
    <property type="evidence" value="ECO:0007669"/>
    <property type="project" value="UniProtKB-SubCell"/>
</dbReference>
<dbReference type="GO" id="GO:0000712">
    <property type="term" value="P:resolution of meiotic recombination intermediates"/>
    <property type="evidence" value="ECO:0007669"/>
    <property type="project" value="TreeGrafter"/>
</dbReference>
<evidence type="ECO:0000256" key="5">
    <source>
        <dbReference type="ARBA" id="ARBA00022723"/>
    </source>
</evidence>
<reference evidence="17 18" key="1">
    <citation type="submission" date="2019-05" db="EMBL/GenBank/DDBJ databases">
        <title>Sporisorium graminicola CBS 10092 draft sequencing and annotation.</title>
        <authorList>
            <person name="Solano-Gonzalez S."/>
            <person name="Caddick M.X."/>
            <person name="Darby A."/>
        </authorList>
    </citation>
    <scope>NUCLEOTIDE SEQUENCE [LARGE SCALE GENOMIC DNA]</scope>
    <source>
        <strain evidence="17 18">CBS 10092</strain>
    </source>
</reference>
<dbReference type="InterPro" id="IPR042530">
    <property type="entry name" value="EME1/EME2_C"/>
</dbReference>
<dbReference type="InterPro" id="IPR033310">
    <property type="entry name" value="Mms4/EME1/EME2"/>
</dbReference>
<evidence type="ECO:0000256" key="10">
    <source>
        <dbReference type="ARBA" id="ARBA00023172"/>
    </source>
</evidence>